<evidence type="ECO:0000313" key="3">
    <source>
        <dbReference type="Proteomes" id="UP000800038"/>
    </source>
</evidence>
<protein>
    <submittedName>
        <fullName evidence="2">Uncharacterized protein</fullName>
    </submittedName>
</protein>
<reference evidence="2" key="1">
    <citation type="journal article" date="2020" name="Stud. Mycol.">
        <title>101 Dothideomycetes genomes: a test case for predicting lifestyles and emergence of pathogens.</title>
        <authorList>
            <person name="Haridas S."/>
            <person name="Albert R."/>
            <person name="Binder M."/>
            <person name="Bloem J."/>
            <person name="Labutti K."/>
            <person name="Salamov A."/>
            <person name="Andreopoulos B."/>
            <person name="Baker S."/>
            <person name="Barry K."/>
            <person name="Bills G."/>
            <person name="Bluhm B."/>
            <person name="Cannon C."/>
            <person name="Castanera R."/>
            <person name="Culley D."/>
            <person name="Daum C."/>
            <person name="Ezra D."/>
            <person name="Gonzalez J."/>
            <person name="Henrissat B."/>
            <person name="Kuo A."/>
            <person name="Liang C."/>
            <person name="Lipzen A."/>
            <person name="Lutzoni F."/>
            <person name="Magnuson J."/>
            <person name="Mondo S."/>
            <person name="Nolan M."/>
            <person name="Ohm R."/>
            <person name="Pangilinan J."/>
            <person name="Park H.-J."/>
            <person name="Ramirez L."/>
            <person name="Alfaro M."/>
            <person name="Sun H."/>
            <person name="Tritt A."/>
            <person name="Yoshinaga Y."/>
            <person name="Zwiers L.-H."/>
            <person name="Turgeon B."/>
            <person name="Goodwin S."/>
            <person name="Spatafora J."/>
            <person name="Crous P."/>
            <person name="Grigoriev I."/>
        </authorList>
    </citation>
    <scope>NUCLEOTIDE SEQUENCE</scope>
    <source>
        <strain evidence="2">CBS 161.51</strain>
    </source>
</reference>
<evidence type="ECO:0000313" key="2">
    <source>
        <dbReference type="EMBL" id="KAF1946014.1"/>
    </source>
</evidence>
<proteinExistence type="predicted"/>
<evidence type="ECO:0000256" key="1">
    <source>
        <dbReference type="SAM" id="MobiDB-lite"/>
    </source>
</evidence>
<keyword evidence="3" id="KW-1185">Reference proteome</keyword>
<dbReference type="EMBL" id="ML976006">
    <property type="protein sequence ID" value="KAF1946014.1"/>
    <property type="molecule type" value="Genomic_DNA"/>
</dbReference>
<accession>A0A6A5T1X0</accession>
<dbReference type="Proteomes" id="UP000800038">
    <property type="component" value="Unassembled WGS sequence"/>
</dbReference>
<sequence length="138" mass="15440">MQGLANQPMDDAPPDYSSANSEKTYSPHPNDFSSEQDKLSAEMGTAFAYLVENGIPRPMAREICAKALPQSRAGLEDYNVETTERKKTGAREANQGWRMGLFWGFNAATVCYVGIRLGVIKWERPTLRMEVDENTAEF</sequence>
<name>A0A6A5T1X0_9PLEO</name>
<gene>
    <name evidence="2" type="ORF">EJ02DRAFT_419090</name>
</gene>
<dbReference type="AlphaFoldDB" id="A0A6A5T1X0"/>
<organism evidence="2 3">
    <name type="scientific">Clathrospora elynae</name>
    <dbReference type="NCBI Taxonomy" id="706981"/>
    <lineage>
        <taxon>Eukaryota</taxon>
        <taxon>Fungi</taxon>
        <taxon>Dikarya</taxon>
        <taxon>Ascomycota</taxon>
        <taxon>Pezizomycotina</taxon>
        <taxon>Dothideomycetes</taxon>
        <taxon>Pleosporomycetidae</taxon>
        <taxon>Pleosporales</taxon>
        <taxon>Diademaceae</taxon>
        <taxon>Clathrospora</taxon>
    </lineage>
</organism>
<feature type="region of interest" description="Disordered" evidence="1">
    <location>
        <begin position="1"/>
        <end position="38"/>
    </location>
</feature>